<dbReference type="EMBL" id="CAJNOM010005618">
    <property type="protein sequence ID" value="CAF1665031.1"/>
    <property type="molecule type" value="Genomic_DNA"/>
</dbReference>
<keyword evidence="3" id="KW-1185">Reference proteome</keyword>
<sequence length="338" mass="39851">MSNKSLESTISSSLSSRELLLLYEQELAHIETTSFQPTFHNHYLKLKLNLTSIAKEHSDYFKNYSIKKNSLLKITCLQSPTKTNDFHSICDIYLTFQVKILNLKKVQLTLLSKNTTCSILLTNTSDIILLNVQQVFSVNDIFRFTYQWSDFNNKTEIFWRLWPLNTTCLTSLQCSFTNILTHSTSKELFLKEQNAISTWLDLQYQTFINQKLSKQVNNSRNLVPFEIAKNPSVCSRQFQNWILDYEKWHENISYNINNGLMTIEEQRNRIIELDVRFLIYEKLGTGIADRIIHLMSTYLVALLTKRLFIFDKHWPEFTSIMQSSLNYEQKLIIPWVEH</sequence>
<proteinExistence type="predicted"/>
<gene>
    <name evidence="1" type="ORF">BJG266_LOCUS47001</name>
    <name evidence="2" type="ORF">QVE165_LOCUS64041</name>
</gene>
<dbReference type="Proteomes" id="UP000663877">
    <property type="component" value="Unassembled WGS sequence"/>
</dbReference>
<evidence type="ECO:0000313" key="1">
    <source>
        <dbReference type="EMBL" id="CAF1561673.1"/>
    </source>
</evidence>
<feature type="non-terminal residue" evidence="2">
    <location>
        <position position="338"/>
    </location>
</feature>
<reference evidence="2" key="1">
    <citation type="submission" date="2021-02" db="EMBL/GenBank/DDBJ databases">
        <authorList>
            <person name="Nowell W R."/>
        </authorList>
    </citation>
    <scope>NUCLEOTIDE SEQUENCE</scope>
</reference>
<evidence type="ECO:0000313" key="2">
    <source>
        <dbReference type="EMBL" id="CAF1665031.1"/>
    </source>
</evidence>
<dbReference type="EMBL" id="CAJNOI010005212">
    <property type="protein sequence ID" value="CAF1561673.1"/>
    <property type="molecule type" value="Genomic_DNA"/>
</dbReference>
<accession>A0A816FS26</accession>
<dbReference type="OrthoDB" id="10064322at2759"/>
<dbReference type="AlphaFoldDB" id="A0A816FS26"/>
<evidence type="ECO:0000313" key="3">
    <source>
        <dbReference type="Proteomes" id="UP000663832"/>
    </source>
</evidence>
<dbReference type="Proteomes" id="UP000663832">
    <property type="component" value="Unassembled WGS sequence"/>
</dbReference>
<name>A0A816FS26_9BILA</name>
<organism evidence="2 3">
    <name type="scientific">Adineta steineri</name>
    <dbReference type="NCBI Taxonomy" id="433720"/>
    <lineage>
        <taxon>Eukaryota</taxon>
        <taxon>Metazoa</taxon>
        <taxon>Spiralia</taxon>
        <taxon>Gnathifera</taxon>
        <taxon>Rotifera</taxon>
        <taxon>Eurotatoria</taxon>
        <taxon>Bdelloidea</taxon>
        <taxon>Adinetida</taxon>
        <taxon>Adinetidae</taxon>
        <taxon>Adineta</taxon>
    </lineage>
</organism>
<protein>
    <submittedName>
        <fullName evidence="2">Uncharacterized protein</fullName>
    </submittedName>
</protein>
<comment type="caution">
    <text evidence="2">The sequence shown here is derived from an EMBL/GenBank/DDBJ whole genome shotgun (WGS) entry which is preliminary data.</text>
</comment>